<comment type="caution">
    <text evidence="4">The sequence shown here is derived from an EMBL/GenBank/DDBJ whole genome shotgun (WGS) entry which is preliminary data.</text>
</comment>
<name>A0AA37WYU4_9GAMM</name>
<dbReference type="RefSeq" id="WP_095498351.1">
    <property type="nucleotide sequence ID" value="NZ_BSPO01000003.1"/>
</dbReference>
<dbReference type="Pfam" id="PF02369">
    <property type="entry name" value="Big_1"/>
    <property type="match status" value="1"/>
</dbReference>
<dbReference type="InterPro" id="IPR013783">
    <property type="entry name" value="Ig-like_fold"/>
</dbReference>
<dbReference type="Proteomes" id="UP001157439">
    <property type="component" value="Unassembled WGS sequence"/>
</dbReference>
<dbReference type="InterPro" id="IPR003344">
    <property type="entry name" value="Big_1_dom"/>
</dbReference>
<evidence type="ECO:0000313" key="4">
    <source>
        <dbReference type="EMBL" id="GLS84155.1"/>
    </source>
</evidence>
<evidence type="ECO:0000256" key="2">
    <source>
        <dbReference type="SAM" id="SignalP"/>
    </source>
</evidence>
<accession>A0AA37WYU4</accession>
<organism evidence="4 5">
    <name type="scientific">Paraferrimonas haliotis</name>
    <dbReference type="NCBI Taxonomy" id="2013866"/>
    <lineage>
        <taxon>Bacteria</taxon>
        <taxon>Pseudomonadati</taxon>
        <taxon>Pseudomonadota</taxon>
        <taxon>Gammaproteobacteria</taxon>
        <taxon>Alteromonadales</taxon>
        <taxon>Ferrimonadaceae</taxon>
        <taxon>Paraferrimonas</taxon>
    </lineage>
</organism>
<gene>
    <name evidence="4" type="ORF">GCM10007894_21320</name>
</gene>
<feature type="domain" description="Big-1" evidence="3">
    <location>
        <begin position="48"/>
        <end position="144"/>
    </location>
</feature>
<evidence type="ECO:0000256" key="1">
    <source>
        <dbReference type="ARBA" id="ARBA00010116"/>
    </source>
</evidence>
<keyword evidence="5" id="KW-1185">Reference proteome</keyword>
<dbReference type="PROSITE" id="PS51127">
    <property type="entry name" value="BIG1"/>
    <property type="match status" value="1"/>
</dbReference>
<dbReference type="EMBL" id="BSPO01000003">
    <property type="protein sequence ID" value="GLS84155.1"/>
    <property type="molecule type" value="Genomic_DNA"/>
</dbReference>
<protein>
    <recommendedName>
        <fullName evidence="3">Big-1 domain-containing protein</fullName>
    </recommendedName>
</protein>
<sequence>MKSVYRLFSVMCFSLLLAACGGSGNELSNGNDNPTDPNPDPQPQATLTLALHDANGSTITEVSQSNPGTLSATLTVDGSGVANALISFSLESVGSLSPAVGTALTNSNGVATISLRAGTTQGAGRVTASYSDGDVSATQTLGFSSLGDDVGESEVQLVLSLTDIQGNPIDTISAASSGRLTALVSGIVKPTIVTFETSKGSIPIDTAVTNAQGLASVDIYAGDDLGAGMVKASLESGEYGETVIIIGATNLRMGSGDPFQEGIANVSLDQISAGGTATVSVQIVDESGAPFTDSVEVNFNSGCAGNNRATISSPVLAVGGIASSTYRAEGCVGDDPITVSANPGGNSLAANASINVLAADVGSIVFESALPERLGIKGTGGVEQSVLTFKVLDSNGNPVANESVSFALNTSLGGISLNPVTTQSDDQGLVKTTINTGTVATSVRVTATVDNSTPAISSQSNLLTISTGIADQDSFSLAASDLNVEGWNEDGTEVTITARLADAFNNPVDDGTAVSFITEGGSIESNCVTKNGVCSVKWVSQNPRPHGASFADIDNTLSPGPGPVLGQPYAGRVTIVAHAIGEESFPDLNGNGRFDAEEMNQFLNGTDVAGNPYDLDEAFVDKNEDGIFQNEPGAQPGGDNERLIDFNENGVFDKADGKYNGVLCSEPAHAGCSADQKSITVRQSIVLIMSGSRAYASVPLINNDPSLSSIELEGKETATVSLYISDLNNQPMPSGTTVTFKTTVGSIVTKSSFVWPKENINSATEFSVLVEGATTDGSGVLSVEVTTPGGVTTEVAVIPIIITGN</sequence>
<reference evidence="4 5" key="1">
    <citation type="journal article" date="2014" name="Int. J. Syst. Evol. Microbiol.">
        <title>Complete genome sequence of Corynebacterium casei LMG S-19264T (=DSM 44701T), isolated from a smear-ripened cheese.</title>
        <authorList>
            <consortium name="US DOE Joint Genome Institute (JGI-PGF)"/>
            <person name="Walter F."/>
            <person name="Albersmeier A."/>
            <person name="Kalinowski J."/>
            <person name="Ruckert C."/>
        </authorList>
    </citation>
    <scope>NUCLEOTIDE SEQUENCE [LARGE SCALE GENOMIC DNA]</scope>
    <source>
        <strain evidence="4 5">NBRC 112785</strain>
    </source>
</reference>
<evidence type="ECO:0000259" key="3">
    <source>
        <dbReference type="PROSITE" id="PS51127"/>
    </source>
</evidence>
<dbReference type="AlphaFoldDB" id="A0AA37WYU4"/>
<comment type="similarity">
    <text evidence="1">Belongs to the intimin/invasin family.</text>
</comment>
<dbReference type="SMART" id="SM00634">
    <property type="entry name" value="BID_1"/>
    <property type="match status" value="2"/>
</dbReference>
<feature type="signal peptide" evidence="2">
    <location>
        <begin position="1"/>
        <end position="18"/>
    </location>
</feature>
<feature type="chain" id="PRO_5041433388" description="Big-1 domain-containing protein" evidence="2">
    <location>
        <begin position="19"/>
        <end position="805"/>
    </location>
</feature>
<dbReference type="InterPro" id="IPR008964">
    <property type="entry name" value="Invasin/intimin_cell_adhesion"/>
</dbReference>
<dbReference type="PROSITE" id="PS51257">
    <property type="entry name" value="PROKAR_LIPOPROTEIN"/>
    <property type="match status" value="1"/>
</dbReference>
<dbReference type="SUPFAM" id="SSF49373">
    <property type="entry name" value="Invasin/intimin cell-adhesion fragments"/>
    <property type="match status" value="3"/>
</dbReference>
<keyword evidence="2" id="KW-0732">Signal</keyword>
<dbReference type="Gene3D" id="2.60.40.10">
    <property type="entry name" value="Immunoglobulins"/>
    <property type="match status" value="6"/>
</dbReference>
<evidence type="ECO:0000313" key="5">
    <source>
        <dbReference type="Proteomes" id="UP001157439"/>
    </source>
</evidence>
<proteinExistence type="inferred from homology"/>